<evidence type="ECO:0000313" key="6">
    <source>
        <dbReference type="Proteomes" id="UP001603857"/>
    </source>
</evidence>
<name>A0ABD1NIE2_9FABA</name>
<dbReference type="SUPFAM" id="SSF49899">
    <property type="entry name" value="Concanavalin A-like lectins/glucanases"/>
    <property type="match status" value="1"/>
</dbReference>
<dbReference type="AlphaFoldDB" id="A0ABD1NIE2"/>
<evidence type="ECO:0000259" key="4">
    <source>
        <dbReference type="Pfam" id="PF00722"/>
    </source>
</evidence>
<keyword evidence="2" id="KW-0326">Glycosidase</keyword>
<accession>A0ABD1NIE2</accession>
<protein>
    <recommendedName>
        <fullName evidence="4">GH16 domain-containing protein</fullName>
    </recommendedName>
</protein>
<dbReference type="PANTHER" id="PTHR31062">
    <property type="entry name" value="XYLOGLUCAN ENDOTRANSGLUCOSYLASE/HYDROLASE PROTEIN 8-RELATED"/>
    <property type="match status" value="1"/>
</dbReference>
<comment type="caution">
    <text evidence="5">The sequence shown here is derived from an EMBL/GenBank/DDBJ whole genome shotgun (WGS) entry which is preliminary data.</text>
</comment>
<keyword evidence="1" id="KW-0378">Hydrolase</keyword>
<evidence type="ECO:0000256" key="3">
    <source>
        <dbReference type="SAM" id="MobiDB-lite"/>
    </source>
</evidence>
<gene>
    <name evidence="5" type="ORF">Fmac_001907</name>
</gene>
<dbReference type="Gene3D" id="2.60.120.200">
    <property type="match status" value="1"/>
</dbReference>
<evidence type="ECO:0000256" key="1">
    <source>
        <dbReference type="ARBA" id="ARBA00022801"/>
    </source>
</evidence>
<evidence type="ECO:0000313" key="5">
    <source>
        <dbReference type="EMBL" id="KAL2347907.1"/>
    </source>
</evidence>
<reference evidence="5 6" key="1">
    <citation type="submission" date="2024-08" db="EMBL/GenBank/DDBJ databases">
        <title>Insights into the chromosomal genome structure of Flemingia macrophylla.</title>
        <authorList>
            <person name="Ding Y."/>
            <person name="Zhao Y."/>
            <person name="Bi W."/>
            <person name="Wu M."/>
            <person name="Zhao G."/>
            <person name="Gong Y."/>
            <person name="Li W."/>
            <person name="Zhang P."/>
        </authorList>
    </citation>
    <scope>NUCLEOTIDE SEQUENCE [LARGE SCALE GENOMIC DNA]</scope>
    <source>
        <strain evidence="5">DYQJB</strain>
        <tissue evidence="5">Leaf</tissue>
    </source>
</reference>
<sequence>MKFIDQGTLVHPLSSILAILQEFLVDDVPIRRYPKKSAETFPLRPMWLYGSIWDASSWATKDGKYKANNRYQPFVARYTNFKAISIKFIETQHGDHSECCCKPCSSSGRTIGGEAKWLKRSIDSRSWELMMEKKEKKKGRKKGEMKEKRDLKKATRRAACDEAGLECHVDA</sequence>
<dbReference type="InterPro" id="IPR000757">
    <property type="entry name" value="Beta-glucanase-like"/>
</dbReference>
<feature type="region of interest" description="Disordered" evidence="3">
    <location>
        <begin position="132"/>
        <end position="156"/>
    </location>
</feature>
<dbReference type="InterPro" id="IPR013320">
    <property type="entry name" value="ConA-like_dom_sf"/>
</dbReference>
<dbReference type="Proteomes" id="UP001603857">
    <property type="component" value="Unassembled WGS sequence"/>
</dbReference>
<feature type="compositionally biased region" description="Basic and acidic residues" evidence="3">
    <location>
        <begin position="142"/>
        <end position="153"/>
    </location>
</feature>
<dbReference type="InterPro" id="IPR044791">
    <property type="entry name" value="Beta-glucanase/XTH"/>
</dbReference>
<dbReference type="EMBL" id="JBGMDY010000001">
    <property type="protein sequence ID" value="KAL2347907.1"/>
    <property type="molecule type" value="Genomic_DNA"/>
</dbReference>
<dbReference type="GO" id="GO:0016798">
    <property type="term" value="F:hydrolase activity, acting on glycosyl bonds"/>
    <property type="evidence" value="ECO:0007669"/>
    <property type="project" value="UniProtKB-KW"/>
</dbReference>
<keyword evidence="6" id="KW-1185">Reference proteome</keyword>
<organism evidence="5 6">
    <name type="scientific">Flemingia macrophylla</name>
    <dbReference type="NCBI Taxonomy" id="520843"/>
    <lineage>
        <taxon>Eukaryota</taxon>
        <taxon>Viridiplantae</taxon>
        <taxon>Streptophyta</taxon>
        <taxon>Embryophyta</taxon>
        <taxon>Tracheophyta</taxon>
        <taxon>Spermatophyta</taxon>
        <taxon>Magnoliopsida</taxon>
        <taxon>eudicotyledons</taxon>
        <taxon>Gunneridae</taxon>
        <taxon>Pentapetalae</taxon>
        <taxon>rosids</taxon>
        <taxon>fabids</taxon>
        <taxon>Fabales</taxon>
        <taxon>Fabaceae</taxon>
        <taxon>Papilionoideae</taxon>
        <taxon>50 kb inversion clade</taxon>
        <taxon>NPAAA clade</taxon>
        <taxon>indigoferoid/millettioid clade</taxon>
        <taxon>Phaseoleae</taxon>
        <taxon>Flemingia</taxon>
    </lineage>
</organism>
<feature type="domain" description="GH16" evidence="4">
    <location>
        <begin position="22"/>
        <end position="68"/>
    </location>
</feature>
<dbReference type="Pfam" id="PF00722">
    <property type="entry name" value="Glyco_hydro_16"/>
    <property type="match status" value="1"/>
</dbReference>
<evidence type="ECO:0000256" key="2">
    <source>
        <dbReference type="ARBA" id="ARBA00023295"/>
    </source>
</evidence>
<proteinExistence type="predicted"/>